<gene>
    <name evidence="2" type="ORF">DBT_1406</name>
</gene>
<dbReference type="SUPFAM" id="SSF52833">
    <property type="entry name" value="Thioredoxin-like"/>
    <property type="match status" value="1"/>
</dbReference>
<accession>A0A1B9F5Y2</accession>
<dbReference type="InterPro" id="IPR005243">
    <property type="entry name" value="THIRX-like_proc"/>
</dbReference>
<dbReference type="InterPro" id="IPR036249">
    <property type="entry name" value="Thioredoxin-like_sf"/>
</dbReference>
<dbReference type="NCBIfam" id="TIGR00412">
    <property type="entry name" value="redox_disulf_2"/>
    <property type="match status" value="1"/>
</dbReference>
<evidence type="ECO:0000259" key="1">
    <source>
        <dbReference type="Pfam" id="PF13192"/>
    </source>
</evidence>
<sequence>MIPNTIVVNGRIIGIIGLEAAFSNLLAQKDTLSPKEAAQKLFDEIKVKNYIAADLKQEYLKGLEVAWRKFHGLEIEDDDKTVLDIKILGPGCLSCNRLEEMVTNVLEEIRIAADISHIKEHDEIWRYGVINTPALVINGKVVCSGRLPTAAQIKNWLNEAINS</sequence>
<dbReference type="InterPro" id="IPR012336">
    <property type="entry name" value="Thioredoxin-like_fold"/>
</dbReference>
<dbReference type="Gene3D" id="3.40.30.10">
    <property type="entry name" value="Glutaredoxin"/>
    <property type="match status" value="1"/>
</dbReference>
<feature type="domain" description="Thioredoxin-like fold" evidence="1">
    <location>
        <begin position="84"/>
        <end position="157"/>
    </location>
</feature>
<organism evidence="2 3">
    <name type="scientific">Dissulfuribacter thermophilus</name>
    <dbReference type="NCBI Taxonomy" id="1156395"/>
    <lineage>
        <taxon>Bacteria</taxon>
        <taxon>Pseudomonadati</taxon>
        <taxon>Thermodesulfobacteriota</taxon>
        <taxon>Dissulfuribacteria</taxon>
        <taxon>Dissulfuribacterales</taxon>
        <taxon>Dissulfuribacteraceae</taxon>
        <taxon>Dissulfuribacter</taxon>
    </lineage>
</organism>
<dbReference type="EMBL" id="MAGO01000006">
    <property type="protein sequence ID" value="OCC15283.1"/>
    <property type="molecule type" value="Genomic_DNA"/>
</dbReference>
<dbReference type="RefSeq" id="WP_083186683.1">
    <property type="nucleotide sequence ID" value="NZ_MAGO01000006.1"/>
</dbReference>
<proteinExistence type="predicted"/>
<comment type="caution">
    <text evidence="2">The sequence shown here is derived from an EMBL/GenBank/DDBJ whole genome shotgun (WGS) entry which is preliminary data.</text>
</comment>
<evidence type="ECO:0000313" key="3">
    <source>
        <dbReference type="Proteomes" id="UP000093080"/>
    </source>
</evidence>
<name>A0A1B9F5Y2_9BACT</name>
<evidence type="ECO:0000313" key="2">
    <source>
        <dbReference type="EMBL" id="OCC15283.1"/>
    </source>
</evidence>
<dbReference type="Pfam" id="PF13192">
    <property type="entry name" value="Thioredoxin_3"/>
    <property type="match status" value="1"/>
</dbReference>
<dbReference type="STRING" id="1156395.DBT_1406"/>
<dbReference type="AlphaFoldDB" id="A0A1B9F5Y2"/>
<dbReference type="PANTHER" id="PTHR36450:SF1">
    <property type="entry name" value="THIOREDOXIN"/>
    <property type="match status" value="1"/>
</dbReference>
<protein>
    <submittedName>
        <fullName evidence="2">Redox-active disulfide protein 2</fullName>
    </submittedName>
</protein>
<keyword evidence="3" id="KW-1185">Reference proteome</keyword>
<dbReference type="PANTHER" id="PTHR36450">
    <property type="entry name" value="THIOREDOXIN"/>
    <property type="match status" value="1"/>
</dbReference>
<dbReference type="Proteomes" id="UP000093080">
    <property type="component" value="Unassembled WGS sequence"/>
</dbReference>
<reference evidence="2 3" key="1">
    <citation type="submission" date="2016-06" db="EMBL/GenBank/DDBJ databases">
        <title>Respiratory ammonification of nitrate coupled to the oxidation of elemental sulfur in deep-sea autotrophic thermophilic bacteria.</title>
        <authorList>
            <person name="Slobodkina G.B."/>
            <person name="Mardanov A.V."/>
            <person name="Ravin N.V."/>
            <person name="Frolova A.A."/>
            <person name="Viryasiv M.B."/>
            <person name="Chernyh N.A."/>
            <person name="Bonch-Osmolovskaya E.A."/>
            <person name="Slobodkin A.I."/>
        </authorList>
    </citation>
    <scope>NUCLEOTIDE SEQUENCE [LARGE SCALE GENOMIC DNA]</scope>
    <source>
        <strain evidence="2 3">S69</strain>
    </source>
</reference>